<feature type="transmembrane region" description="Helical" evidence="1">
    <location>
        <begin position="101"/>
        <end position="123"/>
    </location>
</feature>
<feature type="transmembrane region" description="Helical" evidence="1">
    <location>
        <begin position="135"/>
        <end position="157"/>
    </location>
</feature>
<organism evidence="2 3">
    <name type="scientific">Trichonephila inaurata madagascariensis</name>
    <dbReference type="NCBI Taxonomy" id="2747483"/>
    <lineage>
        <taxon>Eukaryota</taxon>
        <taxon>Metazoa</taxon>
        <taxon>Ecdysozoa</taxon>
        <taxon>Arthropoda</taxon>
        <taxon>Chelicerata</taxon>
        <taxon>Arachnida</taxon>
        <taxon>Araneae</taxon>
        <taxon>Araneomorphae</taxon>
        <taxon>Entelegynae</taxon>
        <taxon>Araneoidea</taxon>
        <taxon>Nephilidae</taxon>
        <taxon>Trichonephila</taxon>
        <taxon>Trichonephila inaurata</taxon>
    </lineage>
</organism>
<evidence type="ECO:0000313" key="2">
    <source>
        <dbReference type="EMBL" id="GFY53507.1"/>
    </source>
</evidence>
<keyword evidence="1" id="KW-1133">Transmembrane helix</keyword>
<keyword evidence="3" id="KW-1185">Reference proteome</keyword>
<keyword evidence="1" id="KW-0472">Membrane</keyword>
<sequence length="191" mass="22215">MCTLNLWYHENQDLMFGRSITTLLKMLGLPEGLKYIYLYFFHLFGSVMQNMLILFCASLFQDVGQAVFRCKENLLQQNVNLSEIFGYYENILVLKRSIESIFGGVLFLLTLLGFFNVFGVITLCLGFETGEWAKWAYLYNGIIFTSINFSLLLYLMFCGAEVNEKDKDFRNDVSRYDQKSSLRNIRNEPKG</sequence>
<accession>A0A8X7C4N5</accession>
<gene>
    <name evidence="2" type="ORF">TNIN_320581</name>
</gene>
<protein>
    <submittedName>
        <fullName evidence="2">Uncharacterized protein</fullName>
    </submittedName>
</protein>
<dbReference type="EMBL" id="BMAV01009310">
    <property type="protein sequence ID" value="GFY53507.1"/>
    <property type="molecule type" value="Genomic_DNA"/>
</dbReference>
<evidence type="ECO:0000256" key="1">
    <source>
        <dbReference type="SAM" id="Phobius"/>
    </source>
</evidence>
<keyword evidence="1" id="KW-0812">Transmembrane</keyword>
<dbReference type="AlphaFoldDB" id="A0A8X7C4N5"/>
<name>A0A8X7C4N5_9ARAC</name>
<dbReference type="Proteomes" id="UP000886998">
    <property type="component" value="Unassembled WGS sequence"/>
</dbReference>
<feature type="transmembrane region" description="Helical" evidence="1">
    <location>
        <begin position="36"/>
        <end position="60"/>
    </location>
</feature>
<comment type="caution">
    <text evidence="2">The sequence shown here is derived from an EMBL/GenBank/DDBJ whole genome shotgun (WGS) entry which is preliminary data.</text>
</comment>
<proteinExistence type="predicted"/>
<reference evidence="2" key="1">
    <citation type="submission" date="2020-08" db="EMBL/GenBank/DDBJ databases">
        <title>Multicomponent nature underlies the extraordinary mechanical properties of spider dragline silk.</title>
        <authorList>
            <person name="Kono N."/>
            <person name="Nakamura H."/>
            <person name="Mori M."/>
            <person name="Yoshida Y."/>
            <person name="Ohtoshi R."/>
            <person name="Malay A.D."/>
            <person name="Moran D.A.P."/>
            <person name="Tomita M."/>
            <person name="Numata K."/>
            <person name="Arakawa K."/>
        </authorList>
    </citation>
    <scope>NUCLEOTIDE SEQUENCE</scope>
</reference>
<evidence type="ECO:0000313" key="3">
    <source>
        <dbReference type="Proteomes" id="UP000886998"/>
    </source>
</evidence>